<dbReference type="EMBL" id="BARW01042420">
    <property type="protein sequence ID" value="GAJ22214.1"/>
    <property type="molecule type" value="Genomic_DNA"/>
</dbReference>
<evidence type="ECO:0000256" key="1">
    <source>
        <dbReference type="SAM" id="MobiDB-lite"/>
    </source>
</evidence>
<organism evidence="2">
    <name type="scientific">marine sediment metagenome</name>
    <dbReference type="NCBI Taxonomy" id="412755"/>
    <lineage>
        <taxon>unclassified sequences</taxon>
        <taxon>metagenomes</taxon>
        <taxon>ecological metagenomes</taxon>
    </lineage>
</organism>
<gene>
    <name evidence="2" type="ORF">S12H4_62877</name>
</gene>
<reference evidence="2" key="1">
    <citation type="journal article" date="2014" name="Front. Microbiol.">
        <title>High frequency of phylogenetically diverse reductive dehalogenase-homologous genes in deep subseafloor sedimentary metagenomes.</title>
        <authorList>
            <person name="Kawai M."/>
            <person name="Futagami T."/>
            <person name="Toyoda A."/>
            <person name="Takaki Y."/>
            <person name="Nishi S."/>
            <person name="Hori S."/>
            <person name="Arai W."/>
            <person name="Tsubouchi T."/>
            <person name="Morono Y."/>
            <person name="Uchiyama I."/>
            <person name="Ito T."/>
            <person name="Fujiyama A."/>
            <person name="Inagaki F."/>
            <person name="Takami H."/>
        </authorList>
    </citation>
    <scope>NUCLEOTIDE SEQUENCE</scope>
    <source>
        <strain evidence="2">Expedition CK06-06</strain>
    </source>
</reference>
<comment type="caution">
    <text evidence="2">The sequence shown here is derived from an EMBL/GenBank/DDBJ whole genome shotgun (WGS) entry which is preliminary data.</text>
</comment>
<dbReference type="InterPro" id="IPR011042">
    <property type="entry name" value="6-blade_b-propeller_TolB-like"/>
</dbReference>
<sequence>YTKNILMKKLTLLSAFIFPLALNAQTIITTIAGTGTSGNSGDGGPATAAQLNGPGGIAFDGAGN</sequence>
<dbReference type="AlphaFoldDB" id="X1UXM5"/>
<dbReference type="Gene3D" id="2.120.10.30">
    <property type="entry name" value="TolB, C-terminal domain"/>
    <property type="match status" value="1"/>
</dbReference>
<feature type="non-terminal residue" evidence="2">
    <location>
        <position position="1"/>
    </location>
</feature>
<name>X1UXM5_9ZZZZ</name>
<evidence type="ECO:0000313" key="2">
    <source>
        <dbReference type="EMBL" id="GAJ22214.1"/>
    </source>
</evidence>
<feature type="non-terminal residue" evidence="2">
    <location>
        <position position="64"/>
    </location>
</feature>
<protein>
    <submittedName>
        <fullName evidence="2">Uncharacterized protein</fullName>
    </submittedName>
</protein>
<feature type="region of interest" description="Disordered" evidence="1">
    <location>
        <begin position="37"/>
        <end position="64"/>
    </location>
</feature>
<accession>X1UXM5</accession>
<proteinExistence type="predicted"/>
<feature type="compositionally biased region" description="Gly residues" evidence="1">
    <location>
        <begin position="53"/>
        <end position="64"/>
    </location>
</feature>